<feature type="domain" description="Pirin N-terminal" evidence="4">
    <location>
        <begin position="57"/>
        <end position="157"/>
    </location>
</feature>
<sequence>MTMTRRRFLVDSMLATVAVAAGCRSASESRAPAFIATSDRSVLQTLEGMPTSDGAGVRLTRVIGQPALRHLDPFLMLDRFHSDEPGAYLAGFPDHPHRGFETVTVMLEGRMRHRDSQGNSGLILGAGSQWMTAGRGIIHSEMPEQDRGLMSGFQLWLNLPAKEKMCTPYYQDLVPERLSEAKLSAAGSHVRLIAGGVSGLVGPVRERPTQPILFTLRLEDDQPFEVELPPEHTAFAFVHEGEVDLGPEGKPKTVRAGNLALLGSGKRLRLRATNQRSAVLVAAGRPLREPIVQHGPFVMNTREEIRQAIEDYQNGVLDKA</sequence>
<evidence type="ECO:0008006" key="8">
    <source>
        <dbReference type="Google" id="ProtNLM"/>
    </source>
</evidence>
<evidence type="ECO:0000256" key="3">
    <source>
        <dbReference type="RuleBase" id="RU003457"/>
    </source>
</evidence>
<dbReference type="Proteomes" id="UP000182229">
    <property type="component" value="Unassembled WGS sequence"/>
</dbReference>
<name>A0A1L9AZJ7_9BACT</name>
<dbReference type="OrthoDB" id="9780903at2"/>
<keyword evidence="2" id="KW-0408">Iron</keyword>
<protein>
    <recommendedName>
        <fullName evidence="8">Pirin</fullName>
    </recommendedName>
</protein>
<dbReference type="SUPFAM" id="SSF51182">
    <property type="entry name" value="RmlC-like cupins"/>
    <property type="match status" value="1"/>
</dbReference>
<dbReference type="Gene3D" id="2.60.120.10">
    <property type="entry name" value="Jelly Rolls"/>
    <property type="match status" value="2"/>
</dbReference>
<evidence type="ECO:0000259" key="5">
    <source>
        <dbReference type="Pfam" id="PF05726"/>
    </source>
</evidence>
<dbReference type="PANTHER" id="PTHR13903:SF8">
    <property type="entry name" value="PIRIN"/>
    <property type="match status" value="1"/>
</dbReference>
<gene>
    <name evidence="6" type="ORF">BON30_38500</name>
</gene>
<comment type="similarity">
    <text evidence="1 3">Belongs to the pirin family.</text>
</comment>
<reference evidence="7" key="1">
    <citation type="submission" date="2016-11" db="EMBL/GenBank/DDBJ databases">
        <authorList>
            <person name="Shukria A."/>
            <person name="Stevens D.C."/>
        </authorList>
    </citation>
    <scope>NUCLEOTIDE SEQUENCE [LARGE SCALE GENOMIC DNA]</scope>
    <source>
        <strain evidence="7">Cbfe23</strain>
    </source>
</reference>
<dbReference type="CDD" id="cd02247">
    <property type="entry name" value="cupin_pirin_C"/>
    <property type="match status" value="1"/>
</dbReference>
<dbReference type="PROSITE" id="PS51318">
    <property type="entry name" value="TAT"/>
    <property type="match status" value="1"/>
</dbReference>
<dbReference type="RefSeq" id="WP_071903530.1">
    <property type="nucleotide sequence ID" value="NZ_MPIN01000014.1"/>
</dbReference>
<organism evidence="6 7">
    <name type="scientific">Cystobacter ferrugineus</name>
    <dbReference type="NCBI Taxonomy" id="83449"/>
    <lineage>
        <taxon>Bacteria</taxon>
        <taxon>Pseudomonadati</taxon>
        <taxon>Myxococcota</taxon>
        <taxon>Myxococcia</taxon>
        <taxon>Myxococcales</taxon>
        <taxon>Cystobacterineae</taxon>
        <taxon>Archangiaceae</taxon>
        <taxon>Cystobacter</taxon>
    </lineage>
</organism>
<accession>A0A1L9AZJ7</accession>
<proteinExistence type="inferred from homology"/>
<dbReference type="Pfam" id="PF05726">
    <property type="entry name" value="Pirin_C"/>
    <property type="match status" value="1"/>
</dbReference>
<dbReference type="CDD" id="cd02909">
    <property type="entry name" value="cupin_pirin_N"/>
    <property type="match status" value="1"/>
</dbReference>
<feature type="binding site" evidence="2">
    <location>
        <position position="95"/>
    </location>
    <ligand>
        <name>Fe cation</name>
        <dbReference type="ChEBI" id="CHEBI:24875"/>
    </ligand>
</feature>
<reference evidence="6 7" key="2">
    <citation type="submission" date="2016-12" db="EMBL/GenBank/DDBJ databases">
        <title>Draft Genome Sequence of Cystobacter ferrugineus Strain Cbfe23.</title>
        <authorList>
            <person name="Akbar S."/>
            <person name="Dowd S.E."/>
            <person name="Stevens D.C."/>
        </authorList>
    </citation>
    <scope>NUCLEOTIDE SEQUENCE [LARGE SCALE GENOMIC DNA]</scope>
    <source>
        <strain evidence="6 7">Cbfe23</strain>
    </source>
</reference>
<dbReference type="InterPro" id="IPR008778">
    <property type="entry name" value="Pirin_C_dom"/>
</dbReference>
<evidence type="ECO:0000313" key="7">
    <source>
        <dbReference type="Proteomes" id="UP000182229"/>
    </source>
</evidence>
<evidence type="ECO:0000256" key="2">
    <source>
        <dbReference type="PIRSR" id="PIRSR006232-1"/>
    </source>
</evidence>
<feature type="binding site" evidence="2">
    <location>
        <position position="141"/>
    </location>
    <ligand>
        <name>Fe cation</name>
        <dbReference type="ChEBI" id="CHEBI:24875"/>
    </ligand>
</feature>
<evidence type="ECO:0000259" key="4">
    <source>
        <dbReference type="Pfam" id="PF02678"/>
    </source>
</evidence>
<dbReference type="PANTHER" id="PTHR13903">
    <property type="entry name" value="PIRIN-RELATED"/>
    <property type="match status" value="1"/>
</dbReference>
<dbReference type="Pfam" id="PF02678">
    <property type="entry name" value="Pirin"/>
    <property type="match status" value="1"/>
</dbReference>
<comment type="cofactor">
    <cofactor evidence="2">
        <name>Fe cation</name>
        <dbReference type="ChEBI" id="CHEBI:24875"/>
    </cofactor>
    <text evidence="2">Binds 1 Fe cation per subunit.</text>
</comment>
<dbReference type="InterPro" id="IPR012093">
    <property type="entry name" value="Pirin"/>
</dbReference>
<dbReference type="InterPro" id="IPR011051">
    <property type="entry name" value="RmlC_Cupin_sf"/>
</dbReference>
<dbReference type="InterPro" id="IPR014710">
    <property type="entry name" value="RmlC-like_jellyroll"/>
</dbReference>
<keyword evidence="7" id="KW-1185">Reference proteome</keyword>
<feature type="binding site" evidence="2">
    <location>
        <position position="139"/>
    </location>
    <ligand>
        <name>Fe cation</name>
        <dbReference type="ChEBI" id="CHEBI:24875"/>
    </ligand>
</feature>
<dbReference type="InterPro" id="IPR003829">
    <property type="entry name" value="Pirin_N_dom"/>
</dbReference>
<feature type="domain" description="Pirin C-terminal" evidence="5">
    <location>
        <begin position="215"/>
        <end position="316"/>
    </location>
</feature>
<dbReference type="GO" id="GO:0046872">
    <property type="term" value="F:metal ion binding"/>
    <property type="evidence" value="ECO:0007669"/>
    <property type="project" value="UniProtKB-KW"/>
</dbReference>
<dbReference type="STRING" id="83449.BON30_38500"/>
<keyword evidence="2" id="KW-0479">Metal-binding</keyword>
<dbReference type="PIRSF" id="PIRSF006232">
    <property type="entry name" value="Pirin"/>
    <property type="match status" value="1"/>
</dbReference>
<dbReference type="AlphaFoldDB" id="A0A1L9AZJ7"/>
<feature type="binding site" evidence="2">
    <location>
        <position position="97"/>
    </location>
    <ligand>
        <name>Fe cation</name>
        <dbReference type="ChEBI" id="CHEBI:24875"/>
    </ligand>
</feature>
<evidence type="ECO:0000313" key="6">
    <source>
        <dbReference type="EMBL" id="OJH35430.1"/>
    </source>
</evidence>
<evidence type="ECO:0000256" key="1">
    <source>
        <dbReference type="ARBA" id="ARBA00008416"/>
    </source>
</evidence>
<comment type="caution">
    <text evidence="6">The sequence shown here is derived from an EMBL/GenBank/DDBJ whole genome shotgun (WGS) entry which is preliminary data.</text>
</comment>
<dbReference type="InterPro" id="IPR006311">
    <property type="entry name" value="TAT_signal"/>
</dbReference>
<dbReference type="PROSITE" id="PS51257">
    <property type="entry name" value="PROKAR_LIPOPROTEIN"/>
    <property type="match status" value="1"/>
</dbReference>
<dbReference type="EMBL" id="MPIN01000014">
    <property type="protein sequence ID" value="OJH35430.1"/>
    <property type="molecule type" value="Genomic_DNA"/>
</dbReference>